<organism evidence="3 4">
    <name type="scientific">Heterodermia speciosa</name>
    <dbReference type="NCBI Taxonomy" id="116794"/>
    <lineage>
        <taxon>Eukaryota</taxon>
        <taxon>Fungi</taxon>
        <taxon>Dikarya</taxon>
        <taxon>Ascomycota</taxon>
        <taxon>Pezizomycotina</taxon>
        <taxon>Lecanoromycetes</taxon>
        <taxon>OSLEUM clade</taxon>
        <taxon>Lecanoromycetidae</taxon>
        <taxon>Caliciales</taxon>
        <taxon>Physciaceae</taxon>
        <taxon>Heterodermia</taxon>
    </lineage>
</organism>
<dbReference type="OrthoDB" id="10578245at2759"/>
<reference evidence="3" key="1">
    <citation type="submission" date="2021-03" db="EMBL/GenBank/DDBJ databases">
        <authorList>
            <person name="Tagirdzhanova G."/>
        </authorList>
    </citation>
    <scope>NUCLEOTIDE SEQUENCE</scope>
</reference>
<accession>A0A8H3F0B0</accession>
<dbReference type="Proteomes" id="UP000664521">
    <property type="component" value="Unassembled WGS sequence"/>
</dbReference>
<feature type="domain" description="Ubiquitin-like" evidence="2">
    <location>
        <begin position="1"/>
        <end position="64"/>
    </location>
</feature>
<dbReference type="Pfam" id="PF00240">
    <property type="entry name" value="ubiquitin"/>
    <property type="match status" value="1"/>
</dbReference>
<dbReference type="Gene3D" id="3.10.20.90">
    <property type="entry name" value="Phosphatidylinositol 3-kinase Catalytic Subunit, Chain A, domain 1"/>
    <property type="match status" value="1"/>
</dbReference>
<evidence type="ECO:0000256" key="1">
    <source>
        <dbReference type="SAM" id="MobiDB-lite"/>
    </source>
</evidence>
<dbReference type="PROSITE" id="PS50053">
    <property type="entry name" value="UBIQUITIN_2"/>
    <property type="match status" value="1"/>
</dbReference>
<evidence type="ECO:0000313" key="3">
    <source>
        <dbReference type="EMBL" id="CAF9914684.1"/>
    </source>
</evidence>
<evidence type="ECO:0000259" key="2">
    <source>
        <dbReference type="PROSITE" id="PS50053"/>
    </source>
</evidence>
<name>A0A8H3F0B0_9LECA</name>
<dbReference type="InterPro" id="IPR000626">
    <property type="entry name" value="Ubiquitin-like_dom"/>
</dbReference>
<sequence length="247" mass="27022">MHADILYDNEVLELPVRSLDLVSEVKKRIGVKTRLAPGQINLKYNGKTLHDDLKLDHCGVCEDSPQFKLTVNDCGEVAVEQTSYQSPYEAAGDSKNLLVQPSPYKAAGESKNLLVQQSPEEASLGGKGIHSHDKVEATTIDLRTHYPTPGASSYDVGEAESTGDTVPERLTNSISLGLRLHSAHMLSLALTEYQDANQALLSHCEEYEALIRVSMAEDRLKEEMHRMGATLQDGTVNNQGISAAKKH</sequence>
<comment type="caution">
    <text evidence="3">The sequence shown here is derived from an EMBL/GenBank/DDBJ whole genome shotgun (WGS) entry which is preliminary data.</text>
</comment>
<dbReference type="CDD" id="cd17039">
    <property type="entry name" value="Ubl_ubiquitin_like"/>
    <property type="match status" value="1"/>
</dbReference>
<dbReference type="SMART" id="SM00213">
    <property type="entry name" value="UBQ"/>
    <property type="match status" value="1"/>
</dbReference>
<dbReference type="AlphaFoldDB" id="A0A8H3F0B0"/>
<protein>
    <recommendedName>
        <fullName evidence="2">Ubiquitin-like domain-containing protein</fullName>
    </recommendedName>
</protein>
<feature type="region of interest" description="Disordered" evidence="1">
    <location>
        <begin position="146"/>
        <end position="166"/>
    </location>
</feature>
<evidence type="ECO:0000313" key="4">
    <source>
        <dbReference type="Proteomes" id="UP000664521"/>
    </source>
</evidence>
<dbReference type="SUPFAM" id="SSF54236">
    <property type="entry name" value="Ubiquitin-like"/>
    <property type="match status" value="1"/>
</dbReference>
<gene>
    <name evidence="3" type="ORF">HETSPECPRED_002048</name>
</gene>
<dbReference type="EMBL" id="CAJPDS010000014">
    <property type="protein sequence ID" value="CAF9914684.1"/>
    <property type="molecule type" value="Genomic_DNA"/>
</dbReference>
<dbReference type="InterPro" id="IPR029071">
    <property type="entry name" value="Ubiquitin-like_domsf"/>
</dbReference>
<keyword evidence="4" id="KW-1185">Reference proteome</keyword>
<proteinExistence type="predicted"/>